<evidence type="ECO:0000313" key="4">
    <source>
        <dbReference type="Proteomes" id="UP000298663"/>
    </source>
</evidence>
<dbReference type="Proteomes" id="UP000298663">
    <property type="component" value="Unassembled WGS sequence"/>
</dbReference>
<dbReference type="SUPFAM" id="SSF81321">
    <property type="entry name" value="Family A G protein-coupled receptor-like"/>
    <property type="match status" value="1"/>
</dbReference>
<feature type="compositionally biased region" description="Polar residues" evidence="1">
    <location>
        <begin position="137"/>
        <end position="148"/>
    </location>
</feature>
<gene>
    <name evidence="3" type="ORF">L596_017925</name>
</gene>
<dbReference type="InterPro" id="IPR010601">
    <property type="entry name" value="DUF1182"/>
</dbReference>
<dbReference type="OrthoDB" id="10512197at2759"/>
<keyword evidence="2" id="KW-1133">Transmembrane helix</keyword>
<comment type="caution">
    <text evidence="3">The sequence shown here is derived from an EMBL/GenBank/DDBJ whole genome shotgun (WGS) entry which is preliminary data.</text>
</comment>
<dbReference type="Gene3D" id="1.20.1070.10">
    <property type="entry name" value="Rhodopsin 7-helix transmembrane proteins"/>
    <property type="match status" value="1"/>
</dbReference>
<evidence type="ECO:0008006" key="5">
    <source>
        <dbReference type="Google" id="ProtNLM"/>
    </source>
</evidence>
<keyword evidence="4" id="KW-1185">Reference proteome</keyword>
<keyword evidence="2" id="KW-0812">Transmembrane</keyword>
<sequence length="159" mass="18454">MSLWVAAAFLALLVNIVILVFIRMHQKSSKANQSRQMTKYELRNENMMMYGFTLQSFFPFCALIPNATGFFMFVNGKSHLIPGWYWIVINCLTYLNHFINPLLTAIFIKQFRTATLVFLRIKKPELVRTNVTTITGSRSQMTNGSRNSWMDGARRRNTD</sequence>
<feature type="transmembrane region" description="Helical" evidence="2">
    <location>
        <begin position="47"/>
        <end position="72"/>
    </location>
</feature>
<feature type="region of interest" description="Disordered" evidence="1">
    <location>
        <begin position="137"/>
        <end position="159"/>
    </location>
</feature>
<reference evidence="3 4" key="1">
    <citation type="journal article" date="2015" name="Genome Biol.">
        <title>Comparative genomics of Steinernema reveals deeply conserved gene regulatory networks.</title>
        <authorList>
            <person name="Dillman A.R."/>
            <person name="Macchietto M."/>
            <person name="Porter C.F."/>
            <person name="Rogers A."/>
            <person name="Williams B."/>
            <person name="Antoshechkin I."/>
            <person name="Lee M.M."/>
            <person name="Goodwin Z."/>
            <person name="Lu X."/>
            <person name="Lewis E.E."/>
            <person name="Goodrich-Blair H."/>
            <person name="Stock S.P."/>
            <person name="Adams B.J."/>
            <person name="Sternberg P.W."/>
            <person name="Mortazavi A."/>
        </authorList>
    </citation>
    <scope>NUCLEOTIDE SEQUENCE [LARGE SCALE GENOMIC DNA]</scope>
    <source>
        <strain evidence="3 4">ALL</strain>
    </source>
</reference>
<evidence type="ECO:0000256" key="2">
    <source>
        <dbReference type="SAM" id="Phobius"/>
    </source>
</evidence>
<dbReference type="AlphaFoldDB" id="A0A4U5N3E9"/>
<name>A0A4U5N3E9_STECR</name>
<accession>A0A4U5N3E9</accession>
<dbReference type="Pfam" id="PF10317">
    <property type="entry name" value="7TM_GPCR_Srd"/>
    <property type="match status" value="1"/>
</dbReference>
<feature type="transmembrane region" description="Helical" evidence="2">
    <location>
        <begin position="84"/>
        <end position="108"/>
    </location>
</feature>
<organism evidence="3 4">
    <name type="scientific">Steinernema carpocapsae</name>
    <name type="common">Entomopathogenic nematode</name>
    <dbReference type="NCBI Taxonomy" id="34508"/>
    <lineage>
        <taxon>Eukaryota</taxon>
        <taxon>Metazoa</taxon>
        <taxon>Ecdysozoa</taxon>
        <taxon>Nematoda</taxon>
        <taxon>Chromadorea</taxon>
        <taxon>Rhabditida</taxon>
        <taxon>Tylenchina</taxon>
        <taxon>Panagrolaimomorpha</taxon>
        <taxon>Strongyloidoidea</taxon>
        <taxon>Steinernematidae</taxon>
        <taxon>Steinernema</taxon>
    </lineage>
</organism>
<keyword evidence="2" id="KW-0472">Membrane</keyword>
<feature type="transmembrane region" description="Helical" evidence="2">
    <location>
        <begin position="6"/>
        <end position="26"/>
    </location>
</feature>
<dbReference type="InterPro" id="IPR019421">
    <property type="entry name" value="7TM_GPCR_serpentine_rcpt_Srd"/>
</dbReference>
<reference evidence="3 4" key="2">
    <citation type="journal article" date="2019" name="G3 (Bethesda)">
        <title>Hybrid Assembly of the Genome of the Entomopathogenic Nematode Steinernema carpocapsae Identifies the X-Chromosome.</title>
        <authorList>
            <person name="Serra L."/>
            <person name="Macchietto M."/>
            <person name="Macias-Munoz A."/>
            <person name="McGill C.J."/>
            <person name="Rodriguez I.M."/>
            <person name="Rodriguez B."/>
            <person name="Murad R."/>
            <person name="Mortazavi A."/>
        </authorList>
    </citation>
    <scope>NUCLEOTIDE SEQUENCE [LARGE SCALE GENOMIC DNA]</scope>
    <source>
        <strain evidence="3 4">ALL</strain>
    </source>
</reference>
<evidence type="ECO:0000256" key="1">
    <source>
        <dbReference type="SAM" id="MobiDB-lite"/>
    </source>
</evidence>
<proteinExistence type="predicted"/>
<dbReference type="PANTHER" id="PTHR38614:SF1">
    <property type="entry name" value="G_PROTEIN_RECEP_F1_2 DOMAIN-CONTAINING PROTEIN"/>
    <property type="match status" value="1"/>
</dbReference>
<dbReference type="EMBL" id="AZBU02000005">
    <property type="protein sequence ID" value="TKR76848.1"/>
    <property type="molecule type" value="Genomic_DNA"/>
</dbReference>
<dbReference type="PANTHER" id="PTHR38614">
    <property type="entry name" value="PROTEIN CBG09954"/>
    <property type="match status" value="1"/>
</dbReference>
<evidence type="ECO:0000313" key="3">
    <source>
        <dbReference type="EMBL" id="TKR76848.1"/>
    </source>
</evidence>
<protein>
    <recommendedName>
        <fullName evidence="5">G-protein coupled receptors family 1 profile domain-containing protein</fullName>
    </recommendedName>
</protein>